<evidence type="ECO:0000313" key="3">
    <source>
        <dbReference type="Proteomes" id="UP000828390"/>
    </source>
</evidence>
<keyword evidence="3" id="KW-1185">Reference proteome</keyword>
<gene>
    <name evidence="2" type="ORF">DPMN_011997</name>
</gene>
<dbReference type="AlphaFoldDB" id="A0A9D4N2N0"/>
<name>A0A9D4N2N0_DREPO</name>
<reference evidence="2" key="1">
    <citation type="journal article" date="2019" name="bioRxiv">
        <title>The Genome of the Zebra Mussel, Dreissena polymorpha: A Resource for Invasive Species Research.</title>
        <authorList>
            <person name="McCartney M.A."/>
            <person name="Auch B."/>
            <person name="Kono T."/>
            <person name="Mallez S."/>
            <person name="Zhang Y."/>
            <person name="Obille A."/>
            <person name="Becker A."/>
            <person name="Abrahante J.E."/>
            <person name="Garbe J."/>
            <person name="Badalamenti J.P."/>
            <person name="Herman A."/>
            <person name="Mangelson H."/>
            <person name="Liachko I."/>
            <person name="Sullivan S."/>
            <person name="Sone E.D."/>
            <person name="Koren S."/>
            <person name="Silverstein K.A.T."/>
            <person name="Beckman K.B."/>
            <person name="Gohl D.M."/>
        </authorList>
    </citation>
    <scope>NUCLEOTIDE SEQUENCE</scope>
    <source>
        <strain evidence="2">Duluth1</strain>
        <tissue evidence="2">Whole animal</tissue>
    </source>
</reference>
<proteinExistence type="predicted"/>
<feature type="region of interest" description="Disordered" evidence="1">
    <location>
        <begin position="1"/>
        <end position="26"/>
    </location>
</feature>
<sequence>MVMDEQHVQASQSVSSMKVVSQRPPTDTLRSIATHMTLPKQLIYQPTRMVAPATLTTDPVNHPLGRVPAAYVPSTVQ</sequence>
<accession>A0A9D4N2N0</accession>
<dbReference type="EMBL" id="JAIWYP010000001">
    <property type="protein sequence ID" value="KAH3887975.1"/>
    <property type="molecule type" value="Genomic_DNA"/>
</dbReference>
<evidence type="ECO:0000256" key="1">
    <source>
        <dbReference type="SAM" id="MobiDB-lite"/>
    </source>
</evidence>
<reference evidence="2" key="2">
    <citation type="submission" date="2020-11" db="EMBL/GenBank/DDBJ databases">
        <authorList>
            <person name="McCartney M.A."/>
            <person name="Auch B."/>
            <person name="Kono T."/>
            <person name="Mallez S."/>
            <person name="Becker A."/>
            <person name="Gohl D.M."/>
            <person name="Silverstein K.A.T."/>
            <person name="Koren S."/>
            <person name="Bechman K.B."/>
            <person name="Herman A."/>
            <person name="Abrahante J.E."/>
            <person name="Garbe J."/>
        </authorList>
    </citation>
    <scope>NUCLEOTIDE SEQUENCE</scope>
    <source>
        <strain evidence="2">Duluth1</strain>
        <tissue evidence="2">Whole animal</tissue>
    </source>
</reference>
<feature type="compositionally biased region" description="Low complexity" evidence="1">
    <location>
        <begin position="8"/>
        <end position="22"/>
    </location>
</feature>
<organism evidence="2 3">
    <name type="scientific">Dreissena polymorpha</name>
    <name type="common">Zebra mussel</name>
    <name type="synonym">Mytilus polymorpha</name>
    <dbReference type="NCBI Taxonomy" id="45954"/>
    <lineage>
        <taxon>Eukaryota</taxon>
        <taxon>Metazoa</taxon>
        <taxon>Spiralia</taxon>
        <taxon>Lophotrochozoa</taxon>
        <taxon>Mollusca</taxon>
        <taxon>Bivalvia</taxon>
        <taxon>Autobranchia</taxon>
        <taxon>Heteroconchia</taxon>
        <taxon>Euheterodonta</taxon>
        <taxon>Imparidentia</taxon>
        <taxon>Neoheterodontei</taxon>
        <taxon>Myida</taxon>
        <taxon>Dreissenoidea</taxon>
        <taxon>Dreissenidae</taxon>
        <taxon>Dreissena</taxon>
    </lineage>
</organism>
<evidence type="ECO:0000313" key="2">
    <source>
        <dbReference type="EMBL" id="KAH3887975.1"/>
    </source>
</evidence>
<dbReference type="Proteomes" id="UP000828390">
    <property type="component" value="Unassembled WGS sequence"/>
</dbReference>
<protein>
    <submittedName>
        <fullName evidence="2">Uncharacterized protein</fullName>
    </submittedName>
</protein>
<comment type="caution">
    <text evidence="2">The sequence shown here is derived from an EMBL/GenBank/DDBJ whole genome shotgun (WGS) entry which is preliminary data.</text>
</comment>